<protein>
    <submittedName>
        <fullName evidence="1">Uncharacterized protein</fullName>
    </submittedName>
</protein>
<sequence>MSNPLQPQATTDIGDVKNGPLAKAGQSLIGVYQDYQQYVEAGGNGPFASPRGAGIMIEGTNVGVMIRGNDWIALQTALSELGMQIRATDSNTKSIEGMLPITQLPTVAQHALVTAMTPTYSPRHS</sequence>
<dbReference type="eggNOG" id="COG1404">
    <property type="taxonomic scope" value="Bacteria"/>
</dbReference>
<dbReference type="AlphaFoldDB" id="L0DE42"/>
<organism evidence="1 2">
    <name type="scientific">Singulisphaera acidiphila (strain ATCC BAA-1392 / DSM 18658 / VKM B-2454 / MOB10)</name>
    <dbReference type="NCBI Taxonomy" id="886293"/>
    <lineage>
        <taxon>Bacteria</taxon>
        <taxon>Pseudomonadati</taxon>
        <taxon>Planctomycetota</taxon>
        <taxon>Planctomycetia</taxon>
        <taxon>Isosphaerales</taxon>
        <taxon>Isosphaeraceae</taxon>
        <taxon>Singulisphaera</taxon>
    </lineage>
</organism>
<keyword evidence="2" id="KW-1185">Reference proteome</keyword>
<evidence type="ECO:0000313" key="1">
    <source>
        <dbReference type="EMBL" id="AGA27517.1"/>
    </source>
</evidence>
<evidence type="ECO:0000313" key="2">
    <source>
        <dbReference type="Proteomes" id="UP000010798"/>
    </source>
</evidence>
<proteinExistence type="predicted"/>
<dbReference type="EMBL" id="CP003364">
    <property type="protein sequence ID" value="AGA27517.1"/>
    <property type="molecule type" value="Genomic_DNA"/>
</dbReference>
<dbReference type="HOGENOM" id="CLU_1991189_0_0_0"/>
<dbReference type="KEGG" id="saci:Sinac_3246"/>
<dbReference type="RefSeq" id="WP_015246663.1">
    <property type="nucleotide sequence ID" value="NC_019892.1"/>
</dbReference>
<dbReference type="Proteomes" id="UP000010798">
    <property type="component" value="Chromosome"/>
</dbReference>
<name>L0DE42_SINAD</name>
<reference evidence="1 2" key="1">
    <citation type="submission" date="2012-02" db="EMBL/GenBank/DDBJ databases">
        <title>Complete sequence of chromosome of Singulisphaera acidiphila DSM 18658.</title>
        <authorList>
            <consortium name="US DOE Joint Genome Institute (JGI-PGF)"/>
            <person name="Lucas S."/>
            <person name="Copeland A."/>
            <person name="Lapidus A."/>
            <person name="Glavina del Rio T."/>
            <person name="Dalin E."/>
            <person name="Tice H."/>
            <person name="Bruce D."/>
            <person name="Goodwin L."/>
            <person name="Pitluck S."/>
            <person name="Peters L."/>
            <person name="Ovchinnikova G."/>
            <person name="Chertkov O."/>
            <person name="Kyrpides N."/>
            <person name="Mavromatis K."/>
            <person name="Ivanova N."/>
            <person name="Brettin T."/>
            <person name="Detter J.C."/>
            <person name="Han C."/>
            <person name="Larimer F."/>
            <person name="Land M."/>
            <person name="Hauser L."/>
            <person name="Markowitz V."/>
            <person name="Cheng J.-F."/>
            <person name="Hugenholtz P."/>
            <person name="Woyke T."/>
            <person name="Wu D."/>
            <person name="Tindall B."/>
            <person name="Pomrenke H."/>
            <person name="Brambilla E."/>
            <person name="Klenk H.-P."/>
            <person name="Eisen J.A."/>
        </authorList>
    </citation>
    <scope>NUCLEOTIDE SEQUENCE [LARGE SCALE GENOMIC DNA]</scope>
    <source>
        <strain evidence="2">ATCC BAA-1392 / DSM 18658 / VKM B-2454 / MOB10</strain>
    </source>
</reference>
<gene>
    <name evidence="1" type="ordered locus">Sinac_3246</name>
</gene>
<accession>L0DE42</accession>
<dbReference type="OrthoDB" id="9888459at2"/>